<dbReference type="GO" id="GO:0016491">
    <property type="term" value="F:oxidoreductase activity"/>
    <property type="evidence" value="ECO:0007669"/>
    <property type="project" value="UniProtKB-KW"/>
</dbReference>
<feature type="transmembrane region" description="Helical" evidence="6">
    <location>
        <begin position="20"/>
        <end position="38"/>
    </location>
</feature>
<keyword evidence="3" id="KW-0560">Oxidoreductase</keyword>
<sequence length="283" mass="30791">MANADTPIALSHRLARKPLIAVSIVGITLLGSIGYVAMSAKWQAQETHDAVKELTAAVTKLADTQSQGVNQENFHEAVTKSIETYIATSQQKQVQDKLDAFSAAPEKPIGDKWIYGNPNARFTLVEYADTECGYCKKFHSTPKGIVDASKGNVNWQFKHLAILGTTSVRKAEAAECVGEQLGNRAFWAFMNDVYHTSGDITSLARGVGANNQEFQSCIAEGRYRQQILDDAEYAKSQGLTGTPATMVVDNQTGRMQLLGGAQPAQAFLQVMRQMMARPEEAGT</sequence>
<dbReference type="EMBL" id="SOEC01000033">
    <property type="protein sequence ID" value="TDX21854.1"/>
    <property type="molecule type" value="Genomic_DNA"/>
</dbReference>
<evidence type="ECO:0000256" key="4">
    <source>
        <dbReference type="ARBA" id="ARBA00023157"/>
    </source>
</evidence>
<dbReference type="InterPro" id="IPR036249">
    <property type="entry name" value="Thioredoxin-like_sf"/>
</dbReference>
<dbReference type="PROSITE" id="PS51352">
    <property type="entry name" value="THIOREDOXIN_2"/>
    <property type="match status" value="1"/>
</dbReference>
<dbReference type="InterPro" id="IPR013766">
    <property type="entry name" value="Thioredoxin_domain"/>
</dbReference>
<evidence type="ECO:0000256" key="6">
    <source>
        <dbReference type="SAM" id="Phobius"/>
    </source>
</evidence>
<evidence type="ECO:0000256" key="2">
    <source>
        <dbReference type="ARBA" id="ARBA00022729"/>
    </source>
</evidence>
<dbReference type="SUPFAM" id="SSF52833">
    <property type="entry name" value="Thioredoxin-like"/>
    <property type="match status" value="1"/>
</dbReference>
<keyword evidence="6" id="KW-0812">Transmembrane</keyword>
<keyword evidence="6" id="KW-0472">Membrane</keyword>
<name>A0A4R8F8C4_9GAMM</name>
<protein>
    <submittedName>
        <fullName evidence="8">Protein-disulfide isomerase</fullName>
    </submittedName>
</protein>
<evidence type="ECO:0000313" key="9">
    <source>
        <dbReference type="Proteomes" id="UP000294489"/>
    </source>
</evidence>
<dbReference type="AlphaFoldDB" id="A0A4R8F8C4"/>
<dbReference type="InterPro" id="IPR012336">
    <property type="entry name" value="Thioredoxin-like_fold"/>
</dbReference>
<dbReference type="RefSeq" id="WP_243836362.1">
    <property type="nucleotide sequence ID" value="NZ_SOEC01000033.1"/>
</dbReference>
<keyword evidence="8" id="KW-0413">Isomerase</keyword>
<organism evidence="8 9">
    <name type="scientific">Modicisalibacter xianhensis</name>
    <dbReference type="NCBI Taxonomy" id="442341"/>
    <lineage>
        <taxon>Bacteria</taxon>
        <taxon>Pseudomonadati</taxon>
        <taxon>Pseudomonadota</taxon>
        <taxon>Gammaproteobacteria</taxon>
        <taxon>Oceanospirillales</taxon>
        <taxon>Halomonadaceae</taxon>
        <taxon>Modicisalibacter</taxon>
    </lineage>
</organism>
<evidence type="ECO:0000256" key="3">
    <source>
        <dbReference type="ARBA" id="ARBA00023002"/>
    </source>
</evidence>
<comment type="similarity">
    <text evidence="1">Belongs to the thioredoxin family. DsbA subfamily.</text>
</comment>
<gene>
    <name evidence="8" type="ORF">DFO67_13311</name>
</gene>
<dbReference type="PANTHER" id="PTHR13887">
    <property type="entry name" value="GLUTATHIONE S-TRANSFERASE KAPPA"/>
    <property type="match status" value="1"/>
</dbReference>
<keyword evidence="5" id="KW-0676">Redox-active center</keyword>
<evidence type="ECO:0000259" key="7">
    <source>
        <dbReference type="PROSITE" id="PS51352"/>
    </source>
</evidence>
<keyword evidence="4" id="KW-1015">Disulfide bond</keyword>
<keyword evidence="2" id="KW-0732">Signal</keyword>
<dbReference type="PANTHER" id="PTHR13887:SF14">
    <property type="entry name" value="DISULFIDE BOND FORMATION PROTEIN D"/>
    <property type="match status" value="1"/>
</dbReference>
<evidence type="ECO:0000256" key="5">
    <source>
        <dbReference type="ARBA" id="ARBA00023284"/>
    </source>
</evidence>
<dbReference type="Gene3D" id="3.40.30.10">
    <property type="entry name" value="Glutaredoxin"/>
    <property type="match status" value="1"/>
</dbReference>
<dbReference type="Pfam" id="PF13462">
    <property type="entry name" value="Thioredoxin_4"/>
    <property type="match status" value="1"/>
</dbReference>
<evidence type="ECO:0000256" key="1">
    <source>
        <dbReference type="ARBA" id="ARBA00005791"/>
    </source>
</evidence>
<feature type="domain" description="Thioredoxin" evidence="7">
    <location>
        <begin position="92"/>
        <end position="276"/>
    </location>
</feature>
<dbReference type="GO" id="GO:0016853">
    <property type="term" value="F:isomerase activity"/>
    <property type="evidence" value="ECO:0007669"/>
    <property type="project" value="UniProtKB-KW"/>
</dbReference>
<accession>A0A4R8F8C4</accession>
<evidence type="ECO:0000313" key="8">
    <source>
        <dbReference type="EMBL" id="TDX21854.1"/>
    </source>
</evidence>
<comment type="caution">
    <text evidence="8">The sequence shown here is derived from an EMBL/GenBank/DDBJ whole genome shotgun (WGS) entry which is preliminary data.</text>
</comment>
<reference evidence="8 9" key="1">
    <citation type="submission" date="2019-03" db="EMBL/GenBank/DDBJ databases">
        <title>Freshwater and sediment microbial communities from various areas in North America, analyzing microbe dynamics in response to fracking.</title>
        <authorList>
            <person name="Lamendella R."/>
        </authorList>
    </citation>
    <scope>NUCLEOTIDE SEQUENCE [LARGE SCALE GENOMIC DNA]</scope>
    <source>
        <strain evidence="8 9">6_TX</strain>
    </source>
</reference>
<dbReference type="Proteomes" id="UP000294489">
    <property type="component" value="Unassembled WGS sequence"/>
</dbReference>
<keyword evidence="6" id="KW-1133">Transmembrane helix</keyword>
<proteinExistence type="inferred from homology"/>